<dbReference type="InterPro" id="IPR001507">
    <property type="entry name" value="ZP_dom"/>
</dbReference>
<evidence type="ECO:0000313" key="2">
    <source>
        <dbReference type="EMBL" id="KAA3671624.1"/>
    </source>
</evidence>
<protein>
    <recommendedName>
        <fullName evidence="1">ZP domain-containing protein</fullName>
    </recommendedName>
</protein>
<dbReference type="Gene3D" id="2.60.40.4100">
    <property type="entry name" value="Zona pellucida, ZP-C domain"/>
    <property type="match status" value="1"/>
</dbReference>
<dbReference type="EMBL" id="QNGE01006090">
    <property type="protein sequence ID" value="KAA3671624.1"/>
    <property type="molecule type" value="Genomic_DNA"/>
</dbReference>
<reference evidence="2 3" key="1">
    <citation type="journal article" date="2019" name="Gigascience">
        <title>Whole-genome sequence of the oriental lung fluke Paragonimus westermani.</title>
        <authorList>
            <person name="Oey H."/>
            <person name="Zakrzewski M."/>
            <person name="Narain K."/>
            <person name="Devi K.R."/>
            <person name="Agatsuma T."/>
            <person name="Nawaratna S."/>
            <person name="Gobert G.N."/>
            <person name="Jones M.K."/>
            <person name="Ragan M.A."/>
            <person name="McManus D.P."/>
            <person name="Krause L."/>
        </authorList>
    </citation>
    <scope>NUCLEOTIDE SEQUENCE [LARGE SCALE GENOMIC DNA]</scope>
    <source>
        <strain evidence="2 3">IND2009</strain>
    </source>
</reference>
<feature type="domain" description="ZP" evidence="1">
    <location>
        <begin position="1"/>
        <end position="65"/>
    </location>
</feature>
<dbReference type="InterPro" id="IPR042235">
    <property type="entry name" value="ZP-C_dom"/>
</dbReference>
<accession>A0A5J4N7V3</accession>
<feature type="non-terminal residue" evidence="2">
    <location>
        <position position="1"/>
    </location>
</feature>
<evidence type="ECO:0000313" key="3">
    <source>
        <dbReference type="Proteomes" id="UP000324629"/>
    </source>
</evidence>
<dbReference type="PROSITE" id="PS51034">
    <property type="entry name" value="ZP_2"/>
    <property type="match status" value="1"/>
</dbReference>
<organism evidence="2 3">
    <name type="scientific">Paragonimus westermani</name>
    <dbReference type="NCBI Taxonomy" id="34504"/>
    <lineage>
        <taxon>Eukaryota</taxon>
        <taxon>Metazoa</taxon>
        <taxon>Spiralia</taxon>
        <taxon>Lophotrochozoa</taxon>
        <taxon>Platyhelminthes</taxon>
        <taxon>Trematoda</taxon>
        <taxon>Digenea</taxon>
        <taxon>Plagiorchiida</taxon>
        <taxon>Troglotremata</taxon>
        <taxon>Troglotrematidae</taxon>
        <taxon>Paragonimus</taxon>
    </lineage>
</organism>
<dbReference type="Proteomes" id="UP000324629">
    <property type="component" value="Unassembled WGS sequence"/>
</dbReference>
<sequence length="109" mass="12336">RCAVYEDLTVHPISRTEVGFSFPAFYLGTVGSVVPVSNNLSLHCDTRICRTSETSTFCQQFCSTTNSAYTTASLRRQRRDLKPVLRYKNEMVVGHRSPVLIQQGQVHIR</sequence>
<gene>
    <name evidence="2" type="ORF">DEA37_0001405</name>
</gene>
<comment type="caution">
    <text evidence="2">The sequence shown here is derived from an EMBL/GenBank/DDBJ whole genome shotgun (WGS) entry which is preliminary data.</text>
</comment>
<evidence type="ECO:0000259" key="1">
    <source>
        <dbReference type="PROSITE" id="PS51034"/>
    </source>
</evidence>
<proteinExistence type="predicted"/>
<keyword evidence="3" id="KW-1185">Reference proteome</keyword>
<name>A0A5J4N7V3_9TREM</name>
<dbReference type="AlphaFoldDB" id="A0A5J4N7V3"/>